<dbReference type="AlphaFoldDB" id="A0A061QHK3"/>
<sequence>MEFRRLATVALLLTLVMSINSGLPTKRKLEEFPCARVIRTYFLAIQVNVHVCQSVDQLPLMCASRSTPVQKTVWVISAKRKTNG</sequence>
<feature type="non-terminal residue" evidence="2">
    <location>
        <position position="84"/>
    </location>
</feature>
<evidence type="ECO:0008006" key="3">
    <source>
        <dbReference type="Google" id="ProtNLM"/>
    </source>
</evidence>
<organism evidence="2">
    <name type="scientific">Conus lividus</name>
    <name type="common">Livid cone</name>
    <dbReference type="NCBI Taxonomy" id="89426"/>
    <lineage>
        <taxon>Eukaryota</taxon>
        <taxon>Metazoa</taxon>
        <taxon>Spiralia</taxon>
        <taxon>Lophotrochozoa</taxon>
        <taxon>Mollusca</taxon>
        <taxon>Gastropoda</taxon>
        <taxon>Caenogastropoda</taxon>
        <taxon>Neogastropoda</taxon>
        <taxon>Conoidea</taxon>
        <taxon>Conidae</taxon>
        <taxon>Conus</taxon>
        <taxon>Lividoconus</taxon>
    </lineage>
</organism>
<name>A0A061QHK3_CONLI</name>
<accession>A0A061QHK3</accession>
<protein>
    <recommendedName>
        <fullName evidence="3">Secreted protein</fullName>
    </recommendedName>
</protein>
<feature type="signal peptide" evidence="1">
    <location>
        <begin position="1"/>
        <end position="21"/>
    </location>
</feature>
<feature type="chain" id="PRO_5001605229" description="Secreted protein" evidence="1">
    <location>
        <begin position="22"/>
        <end position="84"/>
    </location>
</feature>
<evidence type="ECO:0000313" key="2">
    <source>
        <dbReference type="EMBL" id="JAC59164.1"/>
    </source>
</evidence>
<dbReference type="EMBL" id="GBFH01000030">
    <property type="protein sequence ID" value="JAC59164.1"/>
    <property type="molecule type" value="mRNA"/>
</dbReference>
<reference evidence="2" key="1">
    <citation type="journal article" date="2014" name="Mol. Phylogenet. Evol.">
        <title>When everything converges: integrative taxonomy with shell, DNA and venomic data reveals Conus conco, a new species of cone snails (Gastropoda: Conoidea).</title>
        <authorList>
            <person name="Puillandre N."/>
            <person name="Stocklin R."/>
            <person name="Favreau P."/>
            <person name="Bianchi E."/>
            <person name="Perret F."/>
            <person name="Rivasseau A."/>
            <person name="Limpalaer L."/>
            <person name="Monnier E."/>
            <person name="Bouchet P."/>
        </authorList>
    </citation>
    <scope>NUCLEOTIDE SEQUENCE</scope>
    <source>
        <strain evidence="2">TA210811BE</strain>
        <tissue evidence="2">Foot</tissue>
    </source>
</reference>
<evidence type="ECO:0000256" key="1">
    <source>
        <dbReference type="SAM" id="SignalP"/>
    </source>
</evidence>
<proteinExistence type="evidence at transcript level"/>
<keyword evidence="1" id="KW-0732">Signal</keyword>